<proteinExistence type="inferred from homology"/>
<dbReference type="EMBL" id="CM026423">
    <property type="protein sequence ID" value="KAG0584978.1"/>
    <property type="molecule type" value="Genomic_DNA"/>
</dbReference>
<keyword evidence="5" id="KW-1185">Reference proteome</keyword>
<dbReference type="GO" id="GO:0016799">
    <property type="term" value="F:hydrolase activity, hydrolyzing N-glycosyl compounds"/>
    <property type="evidence" value="ECO:0007669"/>
    <property type="project" value="InterPro"/>
</dbReference>
<dbReference type="Pfam" id="PF01156">
    <property type="entry name" value="IU_nuc_hydro"/>
    <property type="match status" value="1"/>
</dbReference>
<dbReference type="Gene3D" id="3.90.245.10">
    <property type="entry name" value="Ribonucleoside hydrolase-like"/>
    <property type="match status" value="1"/>
</dbReference>
<comment type="similarity">
    <text evidence="1">Belongs to the IUNH family.</text>
</comment>
<feature type="domain" description="Inosine/uridine-preferring nucleoside hydrolase" evidence="3">
    <location>
        <begin position="85"/>
        <end position="262"/>
    </location>
</feature>
<feature type="signal peptide" evidence="2">
    <location>
        <begin position="1"/>
        <end position="21"/>
    </location>
</feature>
<name>A0A8T0IQT6_CERPU</name>
<dbReference type="AlphaFoldDB" id="A0A8T0IQT6"/>
<dbReference type="Proteomes" id="UP000822688">
    <property type="component" value="Chromosome 3"/>
</dbReference>
<evidence type="ECO:0000313" key="5">
    <source>
        <dbReference type="Proteomes" id="UP000822688"/>
    </source>
</evidence>
<evidence type="ECO:0000313" key="4">
    <source>
        <dbReference type="EMBL" id="KAG0584978.1"/>
    </source>
</evidence>
<dbReference type="SUPFAM" id="SSF53590">
    <property type="entry name" value="Nucleoside hydrolase"/>
    <property type="match status" value="1"/>
</dbReference>
<sequence>MLLLLLHILCIWNCEYTLVASSESVMFSKGDSDSSLLNMRNCFNAGALIPEYLQRVETQVYQKLIAVAQRHEKSGQKPRPIVVITDVGKDYDDLAALTVLKELHRLRFVELRAVVANLMPSDKRARFARNALDSLGLEDTEVPVARGTSGSLDEHEELAHEFSGTGFVAKSDQSAGSPQDGQDLLFHIYQNARSMGEKLYLLCLSSLQDINEFASNHPELVAENTAEVHMQGGNYISKEGNLEPDCKAANNRFNLDAAKEWHHFIQTNGIPSYTYTKIAAFAAPLISEVFLELEATGHPIGAYLRRVQVEQDLAFYKRACENDSEKRFAPFMDQKWFLANKTNWHLRPHPSDGDALPTGEEVIPYLTKIVLYDVHAALGVAGEDVISELNIFKGKVRCIEIHKAGSKVVGRHRISCDDQSTMDPDEVNATVVALSALMKGSLLAVQEGLPSKKFEVGFSLHNSVSPVTRNIMVSNLTIEMLPQEKIRGRKKGKAYASLRGFAKLINSACRRVLLPLGLPLDLTDLRLPLRQPSVVLSIFHLVFLSVNLSVILLSDNLPPSFPSSYPPISHSISPSFLLRGVLRIASIRLVKKQMHTNWVPVAYIDSPGSCH</sequence>
<evidence type="ECO:0000256" key="1">
    <source>
        <dbReference type="ARBA" id="ARBA00009176"/>
    </source>
</evidence>
<protein>
    <recommendedName>
        <fullName evidence="3">Inosine/uridine-preferring nucleoside hydrolase domain-containing protein</fullName>
    </recommendedName>
</protein>
<dbReference type="InterPro" id="IPR001910">
    <property type="entry name" value="Inosine/uridine_hydrolase_dom"/>
</dbReference>
<accession>A0A8T0IQT6</accession>
<evidence type="ECO:0000259" key="3">
    <source>
        <dbReference type="Pfam" id="PF01156"/>
    </source>
</evidence>
<keyword evidence="2" id="KW-0732">Signal</keyword>
<reference evidence="4" key="1">
    <citation type="submission" date="2020-06" db="EMBL/GenBank/DDBJ databases">
        <title>WGS assembly of Ceratodon purpureus strain R40.</title>
        <authorList>
            <person name="Carey S.B."/>
            <person name="Jenkins J."/>
            <person name="Shu S."/>
            <person name="Lovell J.T."/>
            <person name="Sreedasyam A."/>
            <person name="Maumus F."/>
            <person name="Tiley G.P."/>
            <person name="Fernandez-Pozo N."/>
            <person name="Barry K."/>
            <person name="Chen C."/>
            <person name="Wang M."/>
            <person name="Lipzen A."/>
            <person name="Daum C."/>
            <person name="Saski C.A."/>
            <person name="Payton A.C."/>
            <person name="Mcbreen J.C."/>
            <person name="Conrad R.E."/>
            <person name="Kollar L.M."/>
            <person name="Olsson S."/>
            <person name="Huttunen S."/>
            <person name="Landis J.B."/>
            <person name="Wickett N.J."/>
            <person name="Johnson M.G."/>
            <person name="Rensing S.A."/>
            <person name="Grimwood J."/>
            <person name="Schmutz J."/>
            <person name="Mcdaniel S.F."/>
        </authorList>
    </citation>
    <scope>NUCLEOTIDE SEQUENCE</scope>
    <source>
        <strain evidence="4">R40</strain>
    </source>
</reference>
<dbReference type="InterPro" id="IPR036452">
    <property type="entry name" value="Ribo_hydro-like"/>
</dbReference>
<organism evidence="4 5">
    <name type="scientific">Ceratodon purpureus</name>
    <name type="common">Fire moss</name>
    <name type="synonym">Dicranum purpureum</name>
    <dbReference type="NCBI Taxonomy" id="3225"/>
    <lineage>
        <taxon>Eukaryota</taxon>
        <taxon>Viridiplantae</taxon>
        <taxon>Streptophyta</taxon>
        <taxon>Embryophyta</taxon>
        <taxon>Bryophyta</taxon>
        <taxon>Bryophytina</taxon>
        <taxon>Bryopsida</taxon>
        <taxon>Dicranidae</taxon>
        <taxon>Pseudoditrichales</taxon>
        <taxon>Ditrichaceae</taxon>
        <taxon>Ceratodon</taxon>
    </lineage>
</organism>
<gene>
    <name evidence="4" type="ORF">KC19_3G247800</name>
</gene>
<evidence type="ECO:0000256" key="2">
    <source>
        <dbReference type="SAM" id="SignalP"/>
    </source>
</evidence>
<feature type="chain" id="PRO_5035915967" description="Inosine/uridine-preferring nucleoside hydrolase domain-containing protein" evidence="2">
    <location>
        <begin position="22"/>
        <end position="611"/>
    </location>
</feature>
<comment type="caution">
    <text evidence="4">The sequence shown here is derived from an EMBL/GenBank/DDBJ whole genome shotgun (WGS) entry which is preliminary data.</text>
</comment>